<proteinExistence type="predicted"/>
<dbReference type="OrthoDB" id="6638389at2"/>
<dbReference type="STRING" id="351675.SAMN05421680_104169"/>
<evidence type="ECO:0000313" key="4">
    <source>
        <dbReference type="Proteomes" id="UP000224607"/>
    </source>
</evidence>
<reference evidence="1 4" key="3">
    <citation type="journal article" date="2017" name="Nat. Microbiol.">
        <title>Natural product diversity associated with the nematode symbionts Photorhabdus and Xenorhabdus.</title>
        <authorList>
            <person name="Tobias N.J."/>
            <person name="Wolff H."/>
            <person name="Djahanschiri B."/>
            <person name="Grundmann F."/>
            <person name="Kronenwerth M."/>
            <person name="Shi Y.M."/>
            <person name="Simonyi S."/>
            <person name="Grun P."/>
            <person name="Shapiro-Ilan D."/>
            <person name="Pidot S.J."/>
            <person name="Stinear T.P."/>
            <person name="Ebersberger I."/>
            <person name="Bode H.B."/>
        </authorList>
    </citation>
    <scope>NUCLEOTIDE SEQUENCE [LARGE SCALE GENOMIC DNA]</scope>
    <source>
        <strain evidence="1 4">DSM 17908</strain>
    </source>
</reference>
<name>A0A1I3M564_9GAMM</name>
<dbReference type="EMBL" id="NITY01000002">
    <property type="protein sequence ID" value="PHM45402.1"/>
    <property type="molecule type" value="Genomic_DNA"/>
</dbReference>
<gene>
    <name evidence="2" type="ORF">SAMN05421680_104169</name>
    <name evidence="1" type="ORF">Xmau_01052</name>
</gene>
<accession>A0A1I3M564</accession>
<evidence type="ECO:0000313" key="1">
    <source>
        <dbReference type="EMBL" id="PHM45402.1"/>
    </source>
</evidence>
<evidence type="ECO:0000313" key="3">
    <source>
        <dbReference type="Proteomes" id="UP000198919"/>
    </source>
</evidence>
<dbReference type="AlphaFoldDB" id="A0A1I3M564"/>
<reference evidence="2" key="1">
    <citation type="submission" date="2016-10" db="EMBL/GenBank/DDBJ databases">
        <authorList>
            <person name="de Groot N.N."/>
        </authorList>
    </citation>
    <scope>NUCLEOTIDE SEQUENCE [LARGE SCALE GENOMIC DNA]</scope>
    <source>
        <strain evidence="2">DSM 17908</strain>
    </source>
</reference>
<dbReference type="RefSeq" id="WP_092508806.1">
    <property type="nucleotide sequence ID" value="NZ_CAWNQB010000012.1"/>
</dbReference>
<protein>
    <submittedName>
        <fullName evidence="2">Uncharacterized protein</fullName>
    </submittedName>
</protein>
<dbReference type="Proteomes" id="UP000198919">
    <property type="component" value="Unassembled WGS sequence"/>
</dbReference>
<evidence type="ECO:0000313" key="2">
    <source>
        <dbReference type="EMBL" id="SFI92098.1"/>
    </source>
</evidence>
<dbReference type="Proteomes" id="UP000224607">
    <property type="component" value="Unassembled WGS sequence"/>
</dbReference>
<sequence>MKKFTTHEEVKNRFFKDPEFHAAYEAEFQNPGPDYQIVYHHEDGTEEIVFDSRSQNGQN</sequence>
<reference evidence="3" key="2">
    <citation type="submission" date="2016-10" db="EMBL/GenBank/DDBJ databases">
        <authorList>
            <person name="Varghese N."/>
            <person name="Submissions S."/>
        </authorList>
    </citation>
    <scope>NUCLEOTIDE SEQUENCE [LARGE SCALE GENOMIC DNA]</scope>
    <source>
        <strain evidence="3">DSM 17908</strain>
    </source>
</reference>
<organism evidence="2 3">
    <name type="scientific">Xenorhabdus mauleonii</name>
    <dbReference type="NCBI Taxonomy" id="351675"/>
    <lineage>
        <taxon>Bacteria</taxon>
        <taxon>Pseudomonadati</taxon>
        <taxon>Pseudomonadota</taxon>
        <taxon>Gammaproteobacteria</taxon>
        <taxon>Enterobacterales</taxon>
        <taxon>Morganellaceae</taxon>
        <taxon>Xenorhabdus</taxon>
    </lineage>
</organism>
<dbReference type="EMBL" id="FORG01000004">
    <property type="protein sequence ID" value="SFI92098.1"/>
    <property type="molecule type" value="Genomic_DNA"/>
</dbReference>
<keyword evidence="4" id="KW-1185">Reference proteome</keyword>